<dbReference type="InterPro" id="IPR003798">
    <property type="entry name" value="DNA_recombination_RmuC"/>
</dbReference>
<protein>
    <recommendedName>
        <fullName evidence="3">DNA recombination protein RmuC homolog</fullName>
    </recommendedName>
</protein>
<sequence>MDLMSSFWFPLALLLAAIGIAAAVYFRLSVRRGLRERDALRQAYDRCSRERDELLSARDDRDRERSRREEAERREAVLQARLEERERQFQQERDGFEDRFRSLSQRLLREASDGLLREAKANFDQQQLRAKAEAEGYARSVGDLLKPMRETLSRYEQGLKELREDQVKARGHLSGEIQSLAAQTSAVQAEARTLSAALKAGPKTRGRWGETTLRNVVEMTGMSPYCDFDEQFGVVDEDGRRKQPDMVVRLPGERMVAIDSKAPMAEWFTAVESGGDEDRRDAAHAAHAKALWTHVQQLAGKDYAAALKKDDALDFVILFVPAESFFTAAIGARPSLFQEAVEKNIVIATPATLVAILKSIAQSWRQQKAGDNAREVAALARDLYDSLRGTSTYLLQLGKSVAQTVKHYDSLVGNMESRVLPRARRFADYEMPGTDKAIEGVPSLDLQPRIAKSESDEPGSPQRGRLS</sequence>
<keyword evidence="5" id="KW-0233">DNA recombination</keyword>
<proteinExistence type="inferred from homology"/>
<dbReference type="eggNOG" id="COG1322">
    <property type="taxonomic scope" value="Bacteria"/>
</dbReference>
<keyword evidence="4 6" id="KW-0175">Coiled coil</keyword>
<comment type="similarity">
    <text evidence="2">Belongs to the RmuC family.</text>
</comment>
<dbReference type="AlphaFoldDB" id="E0TI47"/>
<evidence type="ECO:0000256" key="6">
    <source>
        <dbReference type="SAM" id="Coils"/>
    </source>
</evidence>
<evidence type="ECO:0000256" key="2">
    <source>
        <dbReference type="ARBA" id="ARBA00009840"/>
    </source>
</evidence>
<accession>E0TI47</accession>
<reference evidence="8 9" key="2">
    <citation type="journal article" date="2011" name="J. Bacteriol.">
        <title>Complete genome sequence of strain HTCC2503T of Parvularcula bermudensis, the type species of the order "Parvularculales" in the class Alphaproteobacteria.</title>
        <authorList>
            <person name="Oh H.M."/>
            <person name="Kang I."/>
            <person name="Vergin K.L."/>
            <person name="Kang D."/>
            <person name="Rhee K.H."/>
            <person name="Giovannoni S.J."/>
            <person name="Cho J.C."/>
        </authorList>
    </citation>
    <scope>NUCLEOTIDE SEQUENCE [LARGE SCALE GENOMIC DNA]</scope>
    <source>
        <strain evidence="9">ATCC BAA-594 / HTCC2503 / KCTC 12087</strain>
    </source>
</reference>
<dbReference type="Pfam" id="PF02646">
    <property type="entry name" value="RmuC"/>
    <property type="match status" value="1"/>
</dbReference>
<evidence type="ECO:0000256" key="4">
    <source>
        <dbReference type="ARBA" id="ARBA00023054"/>
    </source>
</evidence>
<dbReference type="PANTHER" id="PTHR30563:SF0">
    <property type="entry name" value="DNA RECOMBINATION PROTEIN RMUC"/>
    <property type="match status" value="1"/>
</dbReference>
<dbReference type="PANTHER" id="PTHR30563">
    <property type="entry name" value="DNA RECOMBINATION PROTEIN RMUC"/>
    <property type="match status" value="1"/>
</dbReference>
<evidence type="ECO:0000256" key="7">
    <source>
        <dbReference type="SAM" id="MobiDB-lite"/>
    </source>
</evidence>
<dbReference type="EMBL" id="CP002156">
    <property type="protein sequence ID" value="ADM09386.1"/>
    <property type="molecule type" value="Genomic_DNA"/>
</dbReference>
<evidence type="ECO:0000256" key="3">
    <source>
        <dbReference type="ARBA" id="ARBA00021840"/>
    </source>
</evidence>
<keyword evidence="9" id="KW-1185">Reference proteome</keyword>
<dbReference type="STRING" id="314260.PB2503_06602"/>
<evidence type="ECO:0000256" key="5">
    <source>
        <dbReference type="ARBA" id="ARBA00023172"/>
    </source>
</evidence>
<dbReference type="KEGG" id="pbr:PB2503_06602"/>
<organism evidence="8 9">
    <name type="scientific">Parvularcula bermudensis (strain ATCC BAA-594 / HTCC2503 / KCTC 12087)</name>
    <dbReference type="NCBI Taxonomy" id="314260"/>
    <lineage>
        <taxon>Bacteria</taxon>
        <taxon>Pseudomonadati</taxon>
        <taxon>Pseudomonadota</taxon>
        <taxon>Alphaproteobacteria</taxon>
        <taxon>Parvularculales</taxon>
        <taxon>Parvularculaceae</taxon>
        <taxon>Parvularcula</taxon>
    </lineage>
</organism>
<reference evidence="9" key="1">
    <citation type="submission" date="2010-08" db="EMBL/GenBank/DDBJ databases">
        <title>Genome sequence of Parvularcula bermudensis HTCC2503.</title>
        <authorList>
            <person name="Kang D.-M."/>
            <person name="Oh H.-M."/>
            <person name="Cho J.-C."/>
        </authorList>
    </citation>
    <scope>NUCLEOTIDE SEQUENCE [LARGE SCALE GENOMIC DNA]</scope>
    <source>
        <strain evidence="9">ATCC BAA-594 / HTCC2503 / KCTC 12087</strain>
    </source>
</reference>
<evidence type="ECO:0000313" key="8">
    <source>
        <dbReference type="EMBL" id="ADM09386.1"/>
    </source>
</evidence>
<evidence type="ECO:0000256" key="1">
    <source>
        <dbReference type="ARBA" id="ARBA00003416"/>
    </source>
</evidence>
<name>E0TI47_PARBH</name>
<comment type="function">
    <text evidence="1">Involved in DNA recombination.</text>
</comment>
<evidence type="ECO:0000313" key="9">
    <source>
        <dbReference type="Proteomes" id="UP000001302"/>
    </source>
</evidence>
<feature type="coiled-coil region" evidence="6">
    <location>
        <begin position="37"/>
        <end position="99"/>
    </location>
</feature>
<dbReference type="HOGENOM" id="CLU_024057_1_0_5"/>
<dbReference type="Proteomes" id="UP000001302">
    <property type="component" value="Chromosome"/>
</dbReference>
<gene>
    <name evidence="8" type="ordered locus">PB2503_06602</name>
</gene>
<feature type="region of interest" description="Disordered" evidence="7">
    <location>
        <begin position="434"/>
        <end position="467"/>
    </location>
</feature>
<dbReference type="GO" id="GO:0006310">
    <property type="term" value="P:DNA recombination"/>
    <property type="evidence" value="ECO:0007669"/>
    <property type="project" value="UniProtKB-KW"/>
</dbReference>